<evidence type="ECO:0000256" key="1">
    <source>
        <dbReference type="ARBA" id="ARBA00004123"/>
    </source>
</evidence>
<dbReference type="InterPro" id="IPR000717">
    <property type="entry name" value="PCI_dom"/>
</dbReference>
<keyword evidence="5" id="KW-0963">Cytoplasm</keyword>
<organism evidence="10 11">
    <name type="scientific">Gnathostoma spinigerum</name>
    <dbReference type="NCBI Taxonomy" id="75299"/>
    <lineage>
        <taxon>Eukaryota</taxon>
        <taxon>Metazoa</taxon>
        <taxon>Ecdysozoa</taxon>
        <taxon>Nematoda</taxon>
        <taxon>Chromadorea</taxon>
        <taxon>Rhabditida</taxon>
        <taxon>Spirurina</taxon>
        <taxon>Gnathostomatomorpha</taxon>
        <taxon>Gnathostomatoidea</taxon>
        <taxon>Gnathostomatidae</taxon>
        <taxon>Gnathostoma</taxon>
    </lineage>
</organism>
<keyword evidence="7" id="KW-0539">Nucleus</keyword>
<evidence type="ECO:0000256" key="4">
    <source>
        <dbReference type="ARBA" id="ARBA00014879"/>
    </source>
</evidence>
<evidence type="ECO:0000313" key="10">
    <source>
        <dbReference type="EMBL" id="MFH4980893.1"/>
    </source>
</evidence>
<sequence length="447" mass="51633">MDDDYMDDQDYDLEYSDDSGSEPDVDLENQYYNAKALKAEKDLGGALQAFEKVLELETEKGEWGFKALKQMVKITFSVGDYEAMLSHYRHLLSYIKSAVTKNYSEKSINAILDYISTSKQMDLLQTFYETTLDALKDAKNERLWFKTNTKLGKLYFDRKDFVKLEKIIKQLRASCKNEQGEEDQKKGTQLLEIYALEIQMYTEQKNNKALKALYEQSLHVKSAIPHPLIMGVIRECGGKMHLRDNEFEKAHTDFFEAFKNYDESGSARRSTCLKYLVLANMLIKSDINPFDSQEAKPFRNEPDIVAMTRLVSAYQNNDINQFEEILAQNRETIMEDPFIREHIEELLYNIRTQVLLRLCRPYTRIRLSYLADELHISVAEVNVLLIELILNGTLSAKIDELNDSLLINTSPASKSSARQDAHENYPIKPRPPAHFIEDCGLCLDLLT</sequence>
<evidence type="ECO:0000256" key="5">
    <source>
        <dbReference type="ARBA" id="ARBA00022490"/>
    </source>
</evidence>
<dbReference type="AlphaFoldDB" id="A0ABD6EV14"/>
<dbReference type="SMART" id="SM00088">
    <property type="entry name" value="PINT"/>
    <property type="match status" value="1"/>
</dbReference>
<accession>A0ABD6EV14</accession>
<dbReference type="InterPro" id="IPR036390">
    <property type="entry name" value="WH_DNA-bd_sf"/>
</dbReference>
<comment type="subcellular location">
    <subcellularLocation>
        <location evidence="2">Cytoplasm</location>
    </subcellularLocation>
    <subcellularLocation>
        <location evidence="1">Nucleus</location>
    </subcellularLocation>
</comment>
<comment type="caution">
    <text evidence="10">The sequence shown here is derived from an EMBL/GenBank/DDBJ whole genome shotgun (WGS) entry which is preliminary data.</text>
</comment>
<feature type="domain" description="PCI" evidence="9">
    <location>
        <begin position="250"/>
        <end position="412"/>
    </location>
</feature>
<evidence type="ECO:0000256" key="3">
    <source>
        <dbReference type="ARBA" id="ARBA00009318"/>
    </source>
</evidence>
<evidence type="ECO:0000256" key="8">
    <source>
        <dbReference type="SAM" id="MobiDB-lite"/>
    </source>
</evidence>
<keyword evidence="11" id="KW-1185">Reference proteome</keyword>
<evidence type="ECO:0000259" key="9">
    <source>
        <dbReference type="PROSITE" id="PS50250"/>
    </source>
</evidence>
<protein>
    <recommendedName>
        <fullName evidence="4">COP9 signalosome complex subunit 2</fullName>
    </recommendedName>
</protein>
<reference evidence="10 11" key="1">
    <citation type="submission" date="2024-08" db="EMBL/GenBank/DDBJ databases">
        <title>Gnathostoma spinigerum genome.</title>
        <authorList>
            <person name="Gonzalez-Bertolin B."/>
            <person name="Monzon S."/>
            <person name="Zaballos A."/>
            <person name="Jimenez P."/>
            <person name="Dekumyoy P."/>
            <person name="Varona S."/>
            <person name="Cuesta I."/>
            <person name="Sumanam S."/>
            <person name="Adisakwattana P."/>
            <person name="Gasser R.B."/>
            <person name="Hernandez-Gonzalez A."/>
            <person name="Young N.D."/>
            <person name="Perteguer M.J."/>
        </authorList>
    </citation>
    <scope>NUCLEOTIDE SEQUENCE [LARGE SCALE GENOMIC DNA]</scope>
    <source>
        <strain evidence="10">AL3</strain>
        <tissue evidence="10">Liver</tissue>
    </source>
</reference>
<dbReference type="SMART" id="SM00753">
    <property type="entry name" value="PAM"/>
    <property type="match status" value="1"/>
</dbReference>
<dbReference type="SUPFAM" id="SSF48452">
    <property type="entry name" value="TPR-like"/>
    <property type="match status" value="1"/>
</dbReference>
<dbReference type="Pfam" id="PF01399">
    <property type="entry name" value="PCI"/>
    <property type="match status" value="1"/>
</dbReference>
<comment type="similarity">
    <text evidence="3">Belongs to the CSN2 family.</text>
</comment>
<dbReference type="GO" id="GO:0008180">
    <property type="term" value="C:COP9 signalosome"/>
    <property type="evidence" value="ECO:0007669"/>
    <property type="project" value="UniProtKB-KW"/>
</dbReference>
<evidence type="ECO:0000256" key="6">
    <source>
        <dbReference type="ARBA" id="ARBA00022790"/>
    </source>
</evidence>
<dbReference type="FunFam" id="1.25.40.570:FF:000011">
    <property type="entry name" value="COP9 signalosome complex subunit 2"/>
    <property type="match status" value="1"/>
</dbReference>
<evidence type="ECO:0000313" key="11">
    <source>
        <dbReference type="Proteomes" id="UP001608902"/>
    </source>
</evidence>
<dbReference type="PANTHER" id="PTHR10678">
    <property type="entry name" value="26S PROTEASOME NON-ATPASE REGULATORY SUBUNIT 11/COP9 SIGNALOSOME COMPLEX SUBUNIT 2"/>
    <property type="match status" value="1"/>
</dbReference>
<dbReference type="EMBL" id="JBGFUD010006259">
    <property type="protein sequence ID" value="MFH4980893.1"/>
    <property type="molecule type" value="Genomic_DNA"/>
</dbReference>
<keyword evidence="6" id="KW-0736">Signalosome</keyword>
<name>A0ABD6EV14_9BILA</name>
<dbReference type="InterPro" id="IPR050871">
    <property type="entry name" value="26S_Proteasome/COP9_Components"/>
</dbReference>
<dbReference type="Proteomes" id="UP001608902">
    <property type="component" value="Unassembled WGS sequence"/>
</dbReference>
<dbReference type="InterPro" id="IPR011990">
    <property type="entry name" value="TPR-like_helical_dom_sf"/>
</dbReference>
<dbReference type="PROSITE" id="PS50250">
    <property type="entry name" value="PCI"/>
    <property type="match status" value="1"/>
</dbReference>
<evidence type="ECO:0000256" key="7">
    <source>
        <dbReference type="ARBA" id="ARBA00023242"/>
    </source>
</evidence>
<proteinExistence type="inferred from homology"/>
<dbReference type="SUPFAM" id="SSF46785">
    <property type="entry name" value="Winged helix' DNA-binding domain"/>
    <property type="match status" value="1"/>
</dbReference>
<gene>
    <name evidence="10" type="ORF">AB6A40_007602</name>
</gene>
<feature type="region of interest" description="Disordered" evidence="8">
    <location>
        <begin position="1"/>
        <end position="25"/>
    </location>
</feature>
<dbReference type="GO" id="GO:0005737">
    <property type="term" value="C:cytoplasm"/>
    <property type="evidence" value="ECO:0007669"/>
    <property type="project" value="UniProtKB-SubCell"/>
</dbReference>
<dbReference type="Gene3D" id="1.25.40.570">
    <property type="match status" value="1"/>
</dbReference>
<evidence type="ECO:0000256" key="2">
    <source>
        <dbReference type="ARBA" id="ARBA00004496"/>
    </source>
</evidence>